<organism evidence="1 2">
    <name type="scientific">Leishmania utingensis</name>
    <dbReference type="NCBI Taxonomy" id="653362"/>
    <lineage>
        <taxon>Eukaryota</taxon>
        <taxon>Discoba</taxon>
        <taxon>Euglenozoa</taxon>
        <taxon>Kinetoplastea</taxon>
        <taxon>Metakinetoplastina</taxon>
        <taxon>Trypanosomatida</taxon>
        <taxon>Trypanosomatidae</taxon>
        <taxon>Leishmaniinae</taxon>
        <taxon>Leishmania</taxon>
    </lineage>
</organism>
<name>A0AAW3AER0_9TRYP</name>
<evidence type="ECO:0000313" key="1">
    <source>
        <dbReference type="EMBL" id="KAL0503926.1"/>
    </source>
</evidence>
<sequence>MERQPYAPFNGGEVQRQERECHLRQWQHRCVARFVIRLSIWLLGARLLSGCHPHALGAYLVLSMALMAWVLLGASDEQDDHLEKEAFPPTSDYDARTHGEDGSVALRRAGRHVRQSPALTRASVCAAAAKEGVTSPSKPLFTGILTPSQQRALVLELKELLTNGATRCAMDVAFRRRLVETELGETAICMCGSGEAFGSCCAPVKDFLLHVLNLA</sequence>
<dbReference type="AlphaFoldDB" id="A0AAW3AER0"/>
<reference evidence="1 2" key="1">
    <citation type="submission" date="2024-02" db="EMBL/GenBank/DDBJ databases">
        <title>FIRST GENOME SEQUENCES OF Leishmania (Viannia) shawi, Leishmania (Viannia) lindenbergi AND Leishmania (Viannia) utingensis.</title>
        <authorList>
            <person name="Resadore F."/>
            <person name="Custodio M.G.F."/>
            <person name="Boite M.C."/>
            <person name="Cupolillo E."/>
            <person name="Ferreira G.E.M."/>
        </authorList>
    </citation>
    <scope>NUCLEOTIDE SEQUENCE [LARGE SCALE GENOMIC DNA]</scope>
    <source>
        <strain evidence="1 2">ITUB/BR/1977/M4964</strain>
    </source>
</reference>
<comment type="caution">
    <text evidence="1">The sequence shown here is derived from an EMBL/GenBank/DDBJ whole genome shotgun (WGS) entry which is preliminary data.</text>
</comment>
<protein>
    <recommendedName>
        <fullName evidence="3">SAYSvFN domain-containing protein</fullName>
    </recommendedName>
</protein>
<keyword evidence="2" id="KW-1185">Reference proteome</keyword>
<gene>
    <name evidence="1" type="ORF">Q4I30_004518</name>
</gene>
<accession>A0AAW3AER0</accession>
<proteinExistence type="predicted"/>
<dbReference type="EMBL" id="JBAMZL010000027">
    <property type="protein sequence ID" value="KAL0503926.1"/>
    <property type="molecule type" value="Genomic_DNA"/>
</dbReference>
<dbReference type="Proteomes" id="UP001482455">
    <property type="component" value="Unassembled WGS sequence"/>
</dbReference>
<evidence type="ECO:0000313" key="2">
    <source>
        <dbReference type="Proteomes" id="UP001482455"/>
    </source>
</evidence>
<evidence type="ECO:0008006" key="3">
    <source>
        <dbReference type="Google" id="ProtNLM"/>
    </source>
</evidence>